<name>A0A0G0QBD4_9BACT</name>
<comment type="caution">
    <text evidence="1">The sequence shown here is derived from an EMBL/GenBank/DDBJ whole genome shotgun (WGS) entry which is preliminary data.</text>
</comment>
<sequence length="296" mass="32285">MSAYLPYSDISLRGHHEAIEDISSRTSRIMDSDSVIGKRWTEGDVEINADIVNSGYLWKLALGGELLVTGTPNNHTFYLYTTVSGNTPLTATLIQTRANTTDIEQYTYAAIDELTFEVSDGLATLNASFQAQFPVAGAAQTVTTTSGTVLAFKDYFVQFGATLTAAGTAATTPINEFSLTIANNLEVIHRSGSSDVSIIRTKGVRVTGSYTLFFDSVTDRDAYYALQKRSMILTASGILNESLRIRIPEFRLSEADISTGLDDFYTITAEFVAEDDVDSGVRLMDCRLQNGKSTSY</sequence>
<dbReference type="Pfam" id="PF18906">
    <property type="entry name" value="Phage_tube_2"/>
    <property type="match status" value="1"/>
</dbReference>
<organism evidence="1 2">
    <name type="scientific">Candidatus Woesebacteria bacterium GW2011_GWB1_39_12</name>
    <dbReference type="NCBI Taxonomy" id="1618574"/>
    <lineage>
        <taxon>Bacteria</taxon>
        <taxon>Candidatus Woeseibacteriota</taxon>
    </lineage>
</organism>
<dbReference type="EMBL" id="LBWB01000029">
    <property type="protein sequence ID" value="KKQ99021.1"/>
    <property type="molecule type" value="Genomic_DNA"/>
</dbReference>
<evidence type="ECO:0000313" key="2">
    <source>
        <dbReference type="Proteomes" id="UP000033881"/>
    </source>
</evidence>
<dbReference type="STRING" id="1618574.UT24_C0029G0033"/>
<dbReference type="InterPro" id="IPR044000">
    <property type="entry name" value="Phage_tube_2"/>
</dbReference>
<protein>
    <submittedName>
        <fullName evidence="1">Uncharacterized protein</fullName>
    </submittedName>
</protein>
<dbReference type="AlphaFoldDB" id="A0A0G0QBD4"/>
<dbReference type="Proteomes" id="UP000033881">
    <property type="component" value="Unassembled WGS sequence"/>
</dbReference>
<reference evidence="1 2" key="1">
    <citation type="journal article" date="2015" name="Nature">
        <title>rRNA introns, odd ribosomes, and small enigmatic genomes across a large radiation of phyla.</title>
        <authorList>
            <person name="Brown C.T."/>
            <person name="Hug L.A."/>
            <person name="Thomas B.C."/>
            <person name="Sharon I."/>
            <person name="Castelle C.J."/>
            <person name="Singh A."/>
            <person name="Wilkins M.J."/>
            <person name="Williams K.H."/>
            <person name="Banfield J.F."/>
        </authorList>
    </citation>
    <scope>NUCLEOTIDE SEQUENCE [LARGE SCALE GENOMIC DNA]</scope>
</reference>
<accession>A0A0G0QBD4</accession>
<proteinExistence type="predicted"/>
<gene>
    <name evidence="1" type="ORF">UT24_C0029G0033</name>
</gene>
<evidence type="ECO:0000313" key="1">
    <source>
        <dbReference type="EMBL" id="KKQ99021.1"/>
    </source>
</evidence>